<dbReference type="PANTHER" id="PTHR43300">
    <property type="entry name" value="ACETYLTRANSFERASE"/>
    <property type="match status" value="1"/>
</dbReference>
<evidence type="ECO:0000313" key="6">
    <source>
        <dbReference type="Proteomes" id="UP000193926"/>
    </source>
</evidence>
<dbReference type="Pfam" id="PF00132">
    <property type="entry name" value="Hexapep"/>
    <property type="match status" value="1"/>
</dbReference>
<accession>A0A1X4N754</accession>
<dbReference type="InterPro" id="IPR001451">
    <property type="entry name" value="Hexapep"/>
</dbReference>
<comment type="caution">
    <text evidence="5">The sequence shown here is derived from an EMBL/GenBank/DDBJ whole genome shotgun (WGS) entry which is preliminary data.</text>
</comment>
<keyword evidence="2 5" id="KW-0808">Transferase</keyword>
<dbReference type="GO" id="GO:0016746">
    <property type="term" value="F:acyltransferase activity"/>
    <property type="evidence" value="ECO:0007669"/>
    <property type="project" value="UniProtKB-KW"/>
</dbReference>
<dbReference type="SUPFAM" id="SSF51161">
    <property type="entry name" value="Trimeric LpxA-like enzymes"/>
    <property type="match status" value="1"/>
</dbReference>
<name>A0A1X4N754_9RHOB</name>
<dbReference type="InterPro" id="IPR050179">
    <property type="entry name" value="Trans_hexapeptide_repeat"/>
</dbReference>
<sequence>MPGPFADPNTVNPVLLPDGSAHAGTVFLKPVLDHPRIEVGEYSYASAHHPPDDWAAHLAPYLYPTSPETLRIGRFCQIASGVQFITASANHRHDGISSFPFMIFGGDDPMSRPSMPKPGRDTIIGNDVWIGTGATVLPGAEIGNGVIIGAGAVVSGRVPSYSVVAGNPARVLRFRFDAETIARLERLAWWEWPIETILSAEAEICGGDVDALERRAPRVG</sequence>
<dbReference type="EMBL" id="JFKC01000061">
    <property type="protein sequence ID" value="OSQ42007.1"/>
    <property type="molecule type" value="Genomic_DNA"/>
</dbReference>
<evidence type="ECO:0000256" key="4">
    <source>
        <dbReference type="ARBA" id="ARBA00023315"/>
    </source>
</evidence>
<comment type="similarity">
    <text evidence="1">Belongs to the transferase hexapeptide repeat family.</text>
</comment>
<dbReference type="CDD" id="cd03349">
    <property type="entry name" value="LbH_XAT"/>
    <property type="match status" value="1"/>
</dbReference>
<evidence type="ECO:0000256" key="1">
    <source>
        <dbReference type="ARBA" id="ARBA00007274"/>
    </source>
</evidence>
<dbReference type="AlphaFoldDB" id="A0A1X4N754"/>
<gene>
    <name evidence="5" type="ORF">MGEO_20865</name>
</gene>
<dbReference type="Gene3D" id="2.160.10.10">
    <property type="entry name" value="Hexapeptide repeat proteins"/>
    <property type="match status" value="1"/>
</dbReference>
<keyword evidence="6" id="KW-1185">Reference proteome</keyword>
<protein>
    <submittedName>
        <fullName evidence="5">Acetyltransferase</fullName>
    </submittedName>
</protein>
<dbReference type="OrthoDB" id="9815592at2"/>
<keyword evidence="3" id="KW-0677">Repeat</keyword>
<dbReference type="RefSeq" id="WP_085641682.1">
    <property type="nucleotide sequence ID" value="NZ_JFKC01000061.1"/>
</dbReference>
<dbReference type="InterPro" id="IPR011004">
    <property type="entry name" value="Trimer_LpxA-like_sf"/>
</dbReference>
<evidence type="ECO:0000256" key="3">
    <source>
        <dbReference type="ARBA" id="ARBA00022737"/>
    </source>
</evidence>
<dbReference type="STRING" id="1123756.MGEO_20865"/>
<dbReference type="Proteomes" id="UP000193926">
    <property type="component" value="Unassembled WGS sequence"/>
</dbReference>
<evidence type="ECO:0000313" key="5">
    <source>
        <dbReference type="EMBL" id="OSQ42007.1"/>
    </source>
</evidence>
<dbReference type="PROSITE" id="PS00101">
    <property type="entry name" value="HEXAPEP_TRANSFERASES"/>
    <property type="match status" value="1"/>
</dbReference>
<organism evidence="5 6">
    <name type="scientific">Marivita geojedonensis</name>
    <dbReference type="NCBI Taxonomy" id="1123756"/>
    <lineage>
        <taxon>Bacteria</taxon>
        <taxon>Pseudomonadati</taxon>
        <taxon>Pseudomonadota</taxon>
        <taxon>Alphaproteobacteria</taxon>
        <taxon>Rhodobacterales</taxon>
        <taxon>Roseobacteraceae</taxon>
        <taxon>Marivita</taxon>
    </lineage>
</organism>
<keyword evidence="4" id="KW-0012">Acyltransferase</keyword>
<reference evidence="5 6" key="1">
    <citation type="submission" date="2014-03" db="EMBL/GenBank/DDBJ databases">
        <title>The draft genome sequence of Marivita geojedonensis KCTC 23882.</title>
        <authorList>
            <person name="Lai Q."/>
            <person name="Shao Z."/>
        </authorList>
    </citation>
    <scope>NUCLEOTIDE SEQUENCE [LARGE SCALE GENOMIC DNA]</scope>
    <source>
        <strain evidence="5 6">DPG-138</strain>
    </source>
</reference>
<proteinExistence type="inferred from homology"/>
<dbReference type="InterPro" id="IPR018357">
    <property type="entry name" value="Hexapep_transf_CS"/>
</dbReference>
<dbReference type="PANTHER" id="PTHR43300:SF11">
    <property type="entry name" value="ACETYLTRANSFERASE RV3034C-RELATED"/>
    <property type="match status" value="1"/>
</dbReference>
<evidence type="ECO:0000256" key="2">
    <source>
        <dbReference type="ARBA" id="ARBA00022679"/>
    </source>
</evidence>